<evidence type="ECO:0000256" key="1">
    <source>
        <dbReference type="SAM" id="MobiDB-lite"/>
    </source>
</evidence>
<dbReference type="EMBL" id="JAAIYO010000001">
    <property type="protein sequence ID" value="MBE4747655.1"/>
    <property type="molecule type" value="Genomic_DNA"/>
</dbReference>
<protein>
    <submittedName>
        <fullName evidence="3">Uncharacterized protein</fullName>
    </submittedName>
</protein>
<organism evidence="3 4">
    <name type="scientific">Corallococcus soli</name>
    <dbReference type="NCBI Taxonomy" id="2710757"/>
    <lineage>
        <taxon>Bacteria</taxon>
        <taxon>Pseudomonadati</taxon>
        <taxon>Myxococcota</taxon>
        <taxon>Myxococcia</taxon>
        <taxon>Myxococcales</taxon>
        <taxon>Cystobacterineae</taxon>
        <taxon>Myxococcaceae</taxon>
        <taxon>Corallococcus</taxon>
    </lineage>
</organism>
<comment type="caution">
    <text evidence="3">The sequence shown here is derived from an EMBL/GenBank/DDBJ whole genome shotgun (WGS) entry which is preliminary data.</text>
</comment>
<evidence type="ECO:0000256" key="2">
    <source>
        <dbReference type="SAM" id="SignalP"/>
    </source>
</evidence>
<feature type="compositionally biased region" description="Polar residues" evidence="1">
    <location>
        <begin position="40"/>
        <end position="50"/>
    </location>
</feature>
<keyword evidence="4" id="KW-1185">Reference proteome</keyword>
<proteinExistence type="predicted"/>
<reference evidence="3 4" key="1">
    <citation type="submission" date="2020-02" db="EMBL/GenBank/DDBJ databases">
        <authorList>
            <person name="Babadi Z.K."/>
            <person name="Risdian C."/>
            <person name="Ebrahimipour G.H."/>
            <person name="Wink J."/>
        </authorList>
    </citation>
    <scope>NUCLEOTIDE SEQUENCE [LARGE SCALE GENOMIC DNA]</scope>
    <source>
        <strain evidence="3 4">ZKHCc1 1396</strain>
    </source>
</reference>
<dbReference type="Proteomes" id="UP001516472">
    <property type="component" value="Unassembled WGS sequence"/>
</dbReference>
<keyword evidence="2" id="KW-0732">Signal</keyword>
<evidence type="ECO:0000313" key="3">
    <source>
        <dbReference type="EMBL" id="MBE4747655.1"/>
    </source>
</evidence>
<feature type="signal peptide" evidence="2">
    <location>
        <begin position="1"/>
        <end position="21"/>
    </location>
</feature>
<name>A0ABR9PID2_9BACT</name>
<sequence length="111" mass="12040">MTLAPRWLLLFALAGALPAWAQRVPEQPATTDIRRDGPASTGTEARTSTTDARREEPAPTGQARPAPTDARRQEPVLTDEDREVVDNLELLESLDAAADLEVLLELAEDAP</sequence>
<feature type="region of interest" description="Disordered" evidence="1">
    <location>
        <begin position="20"/>
        <end position="83"/>
    </location>
</feature>
<feature type="chain" id="PRO_5046935093" evidence="2">
    <location>
        <begin position="22"/>
        <end position="111"/>
    </location>
</feature>
<dbReference type="RefSeq" id="WP_193347017.1">
    <property type="nucleotide sequence ID" value="NZ_CBCSIP010000213.1"/>
</dbReference>
<accession>A0ABR9PID2</accession>
<gene>
    <name evidence="3" type="ORF">G4177_05610</name>
</gene>
<evidence type="ECO:0000313" key="4">
    <source>
        <dbReference type="Proteomes" id="UP001516472"/>
    </source>
</evidence>